<keyword evidence="4 5" id="KW-0472">Membrane</keyword>
<dbReference type="PANTHER" id="PTHR37306:SF1">
    <property type="entry name" value="COLICIN V PRODUCTION PROTEIN"/>
    <property type="match status" value="1"/>
</dbReference>
<dbReference type="KEGG" id="kst:KSMBR1_2516"/>
<name>Q1PWM6_KUEST</name>
<evidence type="ECO:0000313" key="9">
    <source>
        <dbReference type="Proteomes" id="UP000221734"/>
    </source>
</evidence>
<feature type="transmembrane region" description="Helical" evidence="5">
    <location>
        <begin position="35"/>
        <end position="57"/>
    </location>
</feature>
<dbReference type="GO" id="GO:0016020">
    <property type="term" value="C:membrane"/>
    <property type="evidence" value="ECO:0007669"/>
    <property type="project" value="UniProtKB-SubCell"/>
</dbReference>
<dbReference type="EMBL" id="CP049055">
    <property type="protein sequence ID" value="QII13888.1"/>
    <property type="molecule type" value="Genomic_DNA"/>
</dbReference>
<dbReference type="AlphaFoldDB" id="Q1PWM6"/>
<evidence type="ECO:0000256" key="2">
    <source>
        <dbReference type="ARBA" id="ARBA00022692"/>
    </source>
</evidence>
<sequence length="177" mass="19292">MNWIDIILSVVLCISVIFGFVDGPICQILRICSLFLSFCVALFYHAVISNIFCNVFSVSLHNVLSYFILFGLAALITTIISDFPKNMVDNLKMGGWYNVLCAVLGFVKGTILCGAIIFGILNLCSMPACEMVCTSKIATVMGNGMQNVAAITSNNFFDPLKKNRGSDNAKMAKGTEF</sequence>
<evidence type="ECO:0000313" key="10">
    <source>
        <dbReference type="Proteomes" id="UP000501926"/>
    </source>
</evidence>
<evidence type="ECO:0000256" key="1">
    <source>
        <dbReference type="ARBA" id="ARBA00004141"/>
    </source>
</evidence>
<accession>Q1PWM6</accession>
<gene>
    <name evidence="7" type="ORF">KsCSTR_45090</name>
    <name evidence="8" type="ORF">KSMBR1_2516</name>
    <name evidence="6" type="ORF">kustc0882</name>
</gene>
<dbReference type="OrthoDB" id="280307at2"/>
<evidence type="ECO:0000313" key="8">
    <source>
        <dbReference type="EMBL" id="SOH05003.1"/>
    </source>
</evidence>
<keyword evidence="3 5" id="KW-1133">Transmembrane helix</keyword>
<dbReference type="RefSeq" id="WP_099325659.1">
    <property type="nucleotide sequence ID" value="NZ_CP049055.1"/>
</dbReference>
<reference evidence="7 10" key="5">
    <citation type="submission" date="2020-02" db="EMBL/GenBank/DDBJ databases">
        <title>Newly sequenced genome of strain CSTR1 showed variability in Candidatus Kuenenia stuttgartiensis genomes.</title>
        <authorList>
            <person name="Ding C."/>
            <person name="Adrian L."/>
        </authorList>
    </citation>
    <scope>NUCLEOTIDE SEQUENCE [LARGE SCALE GENOMIC DNA]</scope>
    <source>
        <strain evidence="7 10">CSTR1</strain>
    </source>
</reference>
<organism evidence="6">
    <name type="scientific">Kuenenia stuttgartiensis</name>
    <dbReference type="NCBI Taxonomy" id="174633"/>
    <lineage>
        <taxon>Bacteria</taxon>
        <taxon>Pseudomonadati</taxon>
        <taxon>Planctomycetota</taxon>
        <taxon>Candidatus Brocadiia</taxon>
        <taxon>Candidatus Brocadiales</taxon>
        <taxon>Candidatus Brocadiaceae</taxon>
        <taxon>Candidatus Kuenenia</taxon>
    </lineage>
</organism>
<reference evidence="6" key="1">
    <citation type="journal article" date="2006" name="Nature">
        <title>Deciphering the evolution and metabolism of an anammox bacterium from a community genome.</title>
        <authorList>
            <person name="Strous M."/>
            <person name="Pelletier E."/>
            <person name="Mangenot S."/>
            <person name="Rattei T."/>
            <person name="Lehner A."/>
            <person name="Taylor M.W."/>
            <person name="Horn M."/>
            <person name="Daims H."/>
            <person name="Bartol-Mavel D."/>
            <person name="Wincker P."/>
            <person name="Barbe V."/>
            <person name="Fonknechten N."/>
            <person name="Vallenet D."/>
            <person name="Segurens B."/>
            <person name="Schenowitz-Truong C."/>
            <person name="Medigue C."/>
            <person name="Collingro A."/>
            <person name="Snel B."/>
            <person name="Dutilh B.E."/>
            <person name="OpDenCamp H.J.M."/>
            <person name="vanDerDrift C."/>
            <person name="Cirpus I."/>
            <person name="vanDePas-Schoonen K.T."/>
            <person name="Harhangi H.R."/>
            <person name="vanNiftrik L."/>
            <person name="Schmid M."/>
            <person name="Keltjens J."/>
            <person name="vanDeVossenberg J."/>
            <person name="Kartal B."/>
            <person name="Meier H."/>
            <person name="Frishman D."/>
            <person name="Huynen M.A."/>
            <person name="Mewes H."/>
            <person name="Weissenbach J."/>
            <person name="Jetten M.S.M."/>
            <person name="Wagner M."/>
            <person name="LePaslier D."/>
        </authorList>
    </citation>
    <scope>NUCLEOTIDE SEQUENCE</scope>
</reference>
<dbReference type="EMBL" id="LT934425">
    <property type="protein sequence ID" value="SOH05003.1"/>
    <property type="molecule type" value="Genomic_DNA"/>
</dbReference>
<comment type="subcellular location">
    <subcellularLocation>
        <location evidence="1">Membrane</location>
        <topology evidence="1">Multi-pass membrane protein</topology>
    </subcellularLocation>
</comment>
<reference evidence="6" key="2">
    <citation type="submission" date="2006-01" db="EMBL/GenBank/DDBJ databases">
        <authorList>
            <person name="Genoscope"/>
        </authorList>
    </citation>
    <scope>NUCLEOTIDE SEQUENCE</scope>
</reference>
<reference evidence="8" key="4">
    <citation type="submission" date="2017-10" db="EMBL/GenBank/DDBJ databases">
        <authorList>
            <person name="Banno H."/>
            <person name="Chua N.-H."/>
        </authorList>
    </citation>
    <scope>NUCLEOTIDE SEQUENCE [LARGE SCALE GENOMIC DNA]</scope>
    <source>
        <strain evidence="8">Kuenenia_mbr1_ru-nijmegen</strain>
    </source>
</reference>
<evidence type="ECO:0000313" key="7">
    <source>
        <dbReference type="EMBL" id="QII13888.1"/>
    </source>
</evidence>
<evidence type="ECO:0000256" key="4">
    <source>
        <dbReference type="ARBA" id="ARBA00023136"/>
    </source>
</evidence>
<feature type="transmembrane region" description="Helical" evidence="5">
    <location>
        <begin position="6"/>
        <end position="23"/>
    </location>
</feature>
<reference evidence="9" key="3">
    <citation type="submission" date="2017-10" db="EMBL/GenBank/DDBJ databases">
        <authorList>
            <person name="Frank J."/>
        </authorList>
    </citation>
    <scope>NUCLEOTIDE SEQUENCE [LARGE SCALE GENOMIC DNA]</scope>
</reference>
<dbReference type="EMBL" id="CT573073">
    <property type="protein sequence ID" value="CAJ71627.1"/>
    <property type="molecule type" value="Genomic_DNA"/>
</dbReference>
<dbReference type="InterPro" id="IPR003825">
    <property type="entry name" value="Colicin-V_CvpA"/>
</dbReference>
<proteinExistence type="predicted"/>
<evidence type="ECO:0000313" key="6">
    <source>
        <dbReference type="EMBL" id="CAJ71627.1"/>
    </source>
</evidence>
<evidence type="ECO:0000256" key="5">
    <source>
        <dbReference type="SAM" id="Phobius"/>
    </source>
</evidence>
<dbReference type="Proteomes" id="UP000501926">
    <property type="component" value="Chromosome"/>
</dbReference>
<dbReference type="Proteomes" id="UP000221734">
    <property type="component" value="Chromosome Kuenenia_stuttgartiensis_MBR1"/>
</dbReference>
<dbReference type="Pfam" id="PF02674">
    <property type="entry name" value="Colicin_V"/>
    <property type="match status" value="1"/>
</dbReference>
<keyword evidence="2 5" id="KW-0812">Transmembrane</keyword>
<dbReference type="GO" id="GO:0009403">
    <property type="term" value="P:toxin biosynthetic process"/>
    <property type="evidence" value="ECO:0007669"/>
    <property type="project" value="InterPro"/>
</dbReference>
<keyword evidence="9" id="KW-1185">Reference proteome</keyword>
<feature type="transmembrane region" description="Helical" evidence="5">
    <location>
        <begin position="63"/>
        <end position="83"/>
    </location>
</feature>
<evidence type="ECO:0000256" key="3">
    <source>
        <dbReference type="ARBA" id="ARBA00022989"/>
    </source>
</evidence>
<dbReference type="PANTHER" id="PTHR37306">
    <property type="entry name" value="COLICIN V PRODUCTION PROTEIN"/>
    <property type="match status" value="1"/>
</dbReference>
<feature type="transmembrane region" description="Helical" evidence="5">
    <location>
        <begin position="95"/>
        <end position="121"/>
    </location>
</feature>
<protein>
    <submittedName>
        <fullName evidence="7">Colicin V production protein</fullName>
    </submittedName>
</protein>